<keyword evidence="2" id="KW-1185">Reference proteome</keyword>
<evidence type="ECO:0000313" key="1">
    <source>
        <dbReference type="EMBL" id="KAK1136713.1"/>
    </source>
</evidence>
<protein>
    <submittedName>
        <fullName evidence="1">Uncharacterized protein</fullName>
    </submittedName>
</protein>
<accession>A0AA40KXN3</accession>
<organism evidence="1 2">
    <name type="scientific">Melipona bicolor</name>
    <dbReference type="NCBI Taxonomy" id="60889"/>
    <lineage>
        <taxon>Eukaryota</taxon>
        <taxon>Metazoa</taxon>
        <taxon>Ecdysozoa</taxon>
        <taxon>Arthropoda</taxon>
        <taxon>Hexapoda</taxon>
        <taxon>Insecta</taxon>
        <taxon>Pterygota</taxon>
        <taxon>Neoptera</taxon>
        <taxon>Endopterygota</taxon>
        <taxon>Hymenoptera</taxon>
        <taxon>Apocrita</taxon>
        <taxon>Aculeata</taxon>
        <taxon>Apoidea</taxon>
        <taxon>Anthophila</taxon>
        <taxon>Apidae</taxon>
        <taxon>Melipona</taxon>
    </lineage>
</organism>
<gene>
    <name evidence="1" type="ORF">K0M31_001254</name>
</gene>
<dbReference type="Gene3D" id="3.10.10.10">
    <property type="entry name" value="HIV Type 1 Reverse Transcriptase, subunit A, domain 1"/>
    <property type="match status" value="1"/>
</dbReference>
<proteinExistence type="predicted"/>
<dbReference type="EMBL" id="JAHYIQ010000001">
    <property type="protein sequence ID" value="KAK1136713.1"/>
    <property type="molecule type" value="Genomic_DNA"/>
</dbReference>
<comment type="caution">
    <text evidence="1">The sequence shown here is derived from an EMBL/GenBank/DDBJ whole genome shotgun (WGS) entry which is preliminary data.</text>
</comment>
<sequence length="68" mass="7830">MVLNEELVSSSMEMLEFISVKTEQSISSRPRRLFFADKEKLQTILDDWLNRNIIRPSNSSDASSIILV</sequence>
<evidence type="ECO:0000313" key="2">
    <source>
        <dbReference type="Proteomes" id="UP001177670"/>
    </source>
</evidence>
<name>A0AA40KXN3_9HYME</name>
<dbReference type="AlphaFoldDB" id="A0AA40KXN3"/>
<reference evidence="1" key="1">
    <citation type="submission" date="2021-10" db="EMBL/GenBank/DDBJ databases">
        <title>Melipona bicolor Genome sequencing and assembly.</title>
        <authorList>
            <person name="Araujo N.S."/>
            <person name="Arias M.C."/>
        </authorList>
    </citation>
    <scope>NUCLEOTIDE SEQUENCE</scope>
    <source>
        <strain evidence="1">USP_2M_L1-L4_2017</strain>
        <tissue evidence="1">Whole body</tissue>
    </source>
</reference>
<dbReference type="Proteomes" id="UP001177670">
    <property type="component" value="Unassembled WGS sequence"/>
</dbReference>